<reference evidence="5" key="1">
    <citation type="submission" date="2016-04" db="EMBL/GenBank/DDBJ databases">
        <authorList>
            <person name="Chen L."/>
            <person name="Zhuang W."/>
            <person name="Wang G."/>
        </authorList>
    </citation>
    <scope>NUCLEOTIDE SEQUENCE [LARGE SCALE GENOMIC DNA]</scope>
    <source>
        <strain evidence="5">17621</strain>
    </source>
</reference>
<dbReference type="RefSeq" id="WP_081204255.1">
    <property type="nucleotide sequence ID" value="NZ_FOCZ01000003.1"/>
</dbReference>
<dbReference type="PANTHER" id="PTHR43080:SF2">
    <property type="entry name" value="CBS DOMAIN-CONTAINING PROTEIN"/>
    <property type="match status" value="1"/>
</dbReference>
<dbReference type="InterPro" id="IPR051257">
    <property type="entry name" value="Diverse_CBS-Domain"/>
</dbReference>
<dbReference type="InterPro" id="IPR000644">
    <property type="entry name" value="CBS_dom"/>
</dbReference>
<dbReference type="SUPFAM" id="SSF54631">
    <property type="entry name" value="CBS-domain pair"/>
    <property type="match status" value="1"/>
</dbReference>
<dbReference type="SMART" id="SM00116">
    <property type="entry name" value="CBS"/>
    <property type="match status" value="2"/>
</dbReference>
<dbReference type="InterPro" id="IPR046342">
    <property type="entry name" value="CBS_dom_sf"/>
</dbReference>
<keyword evidence="4" id="KW-0808">Transferase</keyword>
<evidence type="ECO:0000256" key="1">
    <source>
        <dbReference type="ARBA" id="ARBA00023122"/>
    </source>
</evidence>
<keyword evidence="5" id="KW-1185">Reference proteome</keyword>
<feature type="domain" description="CBS" evidence="3">
    <location>
        <begin position="77"/>
        <end position="133"/>
    </location>
</feature>
<dbReference type="EMBL" id="LVXG01000078">
    <property type="protein sequence ID" value="OQP39785.1"/>
    <property type="molecule type" value="Genomic_DNA"/>
</dbReference>
<comment type="caution">
    <text evidence="4">The sequence shown here is derived from an EMBL/GenBank/DDBJ whole genome shotgun (WGS) entry which is preliminary data.</text>
</comment>
<feature type="domain" description="CBS" evidence="3">
    <location>
        <begin position="10"/>
        <end position="68"/>
    </location>
</feature>
<dbReference type="GO" id="GO:0016301">
    <property type="term" value="F:kinase activity"/>
    <property type="evidence" value="ECO:0007669"/>
    <property type="project" value="UniProtKB-KW"/>
</dbReference>
<proteinExistence type="predicted"/>
<dbReference type="Pfam" id="PF00571">
    <property type="entry name" value="CBS"/>
    <property type="match status" value="2"/>
</dbReference>
<dbReference type="OrthoDB" id="9802114at2"/>
<dbReference type="STRING" id="354355.SAMN05660816_02007"/>
<dbReference type="CDD" id="cd04623">
    <property type="entry name" value="CBS_pair_bac_euk"/>
    <property type="match status" value="1"/>
</dbReference>
<dbReference type="InterPro" id="IPR044725">
    <property type="entry name" value="CBSX3_CBS_dom"/>
</dbReference>
<evidence type="ECO:0000313" key="4">
    <source>
        <dbReference type="EMBL" id="OQP39785.1"/>
    </source>
</evidence>
<gene>
    <name evidence="4" type="ORF">A4H97_16305</name>
</gene>
<protein>
    <submittedName>
        <fullName evidence="4">Histidine kinase</fullName>
    </submittedName>
</protein>
<dbReference type="PROSITE" id="PS51371">
    <property type="entry name" value="CBS"/>
    <property type="match status" value="2"/>
</dbReference>
<dbReference type="AlphaFoldDB" id="A0A1V9E1L5"/>
<keyword evidence="1 2" id="KW-0129">CBS domain</keyword>
<keyword evidence="4" id="KW-0418">Kinase</keyword>
<dbReference type="Gene3D" id="3.10.580.10">
    <property type="entry name" value="CBS-domain"/>
    <property type="match status" value="1"/>
</dbReference>
<organism evidence="4 5">
    <name type="scientific">Niastella yeongjuensis</name>
    <dbReference type="NCBI Taxonomy" id="354355"/>
    <lineage>
        <taxon>Bacteria</taxon>
        <taxon>Pseudomonadati</taxon>
        <taxon>Bacteroidota</taxon>
        <taxon>Chitinophagia</taxon>
        <taxon>Chitinophagales</taxon>
        <taxon>Chitinophagaceae</taxon>
        <taxon>Niastella</taxon>
    </lineage>
</organism>
<sequence length="145" mass="16214">MNKKVADVLLRKGSNITTVSPETTVLEALHIMADQNIGSVMVLQDGHYLGIVTERDYSRKVVLKGKSSTDTIVSEIMSNDLPRVTAHDSVDYCMQLMSDKNIRYLPVFDENQVTGIISINDVVKETILSQQETITQLKDYLHSSL</sequence>
<dbReference type="PANTHER" id="PTHR43080">
    <property type="entry name" value="CBS DOMAIN-CONTAINING PROTEIN CBSX3, MITOCHONDRIAL"/>
    <property type="match status" value="1"/>
</dbReference>
<evidence type="ECO:0000256" key="2">
    <source>
        <dbReference type="PROSITE-ProRule" id="PRU00703"/>
    </source>
</evidence>
<name>A0A1V9E1L5_9BACT</name>
<dbReference type="Proteomes" id="UP000192610">
    <property type="component" value="Unassembled WGS sequence"/>
</dbReference>
<accession>A0A1V9E1L5</accession>
<evidence type="ECO:0000259" key="3">
    <source>
        <dbReference type="PROSITE" id="PS51371"/>
    </source>
</evidence>
<evidence type="ECO:0000313" key="5">
    <source>
        <dbReference type="Proteomes" id="UP000192610"/>
    </source>
</evidence>